<comment type="caution">
    <text evidence="2">The sequence shown here is derived from an EMBL/GenBank/DDBJ whole genome shotgun (WGS) entry which is preliminary data.</text>
</comment>
<dbReference type="Proteomes" id="UP000075787">
    <property type="component" value="Unassembled WGS sequence"/>
</dbReference>
<protein>
    <submittedName>
        <fullName evidence="2">D-glutamate deacylase</fullName>
    </submittedName>
</protein>
<dbReference type="Gene3D" id="3.20.20.140">
    <property type="entry name" value="Metal-dependent hydrolases"/>
    <property type="match status" value="1"/>
</dbReference>
<gene>
    <name evidence="2" type="ORF">AUP44_23835</name>
</gene>
<accession>A0A162LK47</accession>
<dbReference type="AlphaFoldDB" id="A0A162LK47"/>
<dbReference type="InterPro" id="IPR023100">
    <property type="entry name" value="D-aminoacylase_insert_dom_sf"/>
</dbReference>
<dbReference type="PANTHER" id="PTHR43668:SF2">
    <property type="entry name" value="ALLANTOINASE"/>
    <property type="match status" value="1"/>
</dbReference>
<dbReference type="InterPro" id="IPR013108">
    <property type="entry name" value="Amidohydro_3"/>
</dbReference>
<dbReference type="SUPFAM" id="SSF51556">
    <property type="entry name" value="Metallo-dependent hydrolases"/>
    <property type="match status" value="1"/>
</dbReference>
<dbReference type="Gene3D" id="2.30.40.10">
    <property type="entry name" value="Urease, subunit C, domain 1"/>
    <property type="match status" value="1"/>
</dbReference>
<dbReference type="PANTHER" id="PTHR43668">
    <property type="entry name" value="ALLANTOINASE"/>
    <property type="match status" value="1"/>
</dbReference>
<evidence type="ECO:0000259" key="1">
    <source>
        <dbReference type="Pfam" id="PF07969"/>
    </source>
</evidence>
<dbReference type="GO" id="GO:0016811">
    <property type="term" value="F:hydrolase activity, acting on carbon-nitrogen (but not peptide) bonds, in linear amides"/>
    <property type="evidence" value="ECO:0007669"/>
    <property type="project" value="InterPro"/>
</dbReference>
<dbReference type="InterPro" id="IPR050138">
    <property type="entry name" value="DHOase/Allantoinase_Hydrolase"/>
</dbReference>
<reference evidence="2 3" key="1">
    <citation type="submission" date="2015-12" db="EMBL/GenBank/DDBJ databases">
        <title>Genome sequence of Tistrella mobilis MCCC 1A02139.</title>
        <authorList>
            <person name="Lu L."/>
            <person name="Lai Q."/>
            <person name="Shao Z."/>
            <person name="Qian P."/>
        </authorList>
    </citation>
    <scope>NUCLEOTIDE SEQUENCE [LARGE SCALE GENOMIC DNA]</scope>
    <source>
        <strain evidence="2 3">MCCC 1A02139</strain>
    </source>
</reference>
<feature type="domain" description="Amidohydrolase 3" evidence="1">
    <location>
        <begin position="48"/>
        <end position="480"/>
    </location>
</feature>
<dbReference type="Pfam" id="PF07969">
    <property type="entry name" value="Amidohydro_3"/>
    <property type="match status" value="1"/>
</dbReference>
<dbReference type="GO" id="GO:0006145">
    <property type="term" value="P:purine nucleobase catabolic process"/>
    <property type="evidence" value="ECO:0007669"/>
    <property type="project" value="TreeGrafter"/>
</dbReference>
<dbReference type="EMBL" id="LPZR01000067">
    <property type="protein sequence ID" value="KYO55325.1"/>
    <property type="molecule type" value="Genomic_DNA"/>
</dbReference>
<dbReference type="RefSeq" id="WP_062762349.1">
    <property type="nucleotide sequence ID" value="NZ_CP121042.1"/>
</dbReference>
<dbReference type="GO" id="GO:0005737">
    <property type="term" value="C:cytoplasm"/>
    <property type="evidence" value="ECO:0007669"/>
    <property type="project" value="TreeGrafter"/>
</dbReference>
<name>A0A162LK47_9PROT</name>
<dbReference type="Gene3D" id="3.30.1490.130">
    <property type="entry name" value="D-aminoacylase. Domain 3"/>
    <property type="match status" value="1"/>
</dbReference>
<dbReference type="NCBIfam" id="NF006560">
    <property type="entry name" value="PRK09061.1"/>
    <property type="match status" value="1"/>
</dbReference>
<dbReference type="OrthoDB" id="9796020at2"/>
<dbReference type="InterPro" id="IPR011059">
    <property type="entry name" value="Metal-dep_hydrolase_composite"/>
</dbReference>
<proteinExistence type="predicted"/>
<dbReference type="GeneID" id="97239123"/>
<dbReference type="InterPro" id="IPR032466">
    <property type="entry name" value="Metal_Hydrolase"/>
</dbReference>
<dbReference type="GO" id="GO:0004038">
    <property type="term" value="F:allantoinase activity"/>
    <property type="evidence" value="ECO:0007669"/>
    <property type="project" value="TreeGrafter"/>
</dbReference>
<evidence type="ECO:0000313" key="3">
    <source>
        <dbReference type="Proteomes" id="UP000075787"/>
    </source>
</evidence>
<dbReference type="SUPFAM" id="SSF51338">
    <property type="entry name" value="Composite domain of metallo-dependent hydrolases"/>
    <property type="match status" value="1"/>
</dbReference>
<evidence type="ECO:0000313" key="2">
    <source>
        <dbReference type="EMBL" id="KYO55325.1"/>
    </source>
</evidence>
<organism evidence="2 3">
    <name type="scientific">Tistrella mobilis</name>
    <dbReference type="NCBI Taxonomy" id="171437"/>
    <lineage>
        <taxon>Bacteria</taxon>
        <taxon>Pseudomonadati</taxon>
        <taxon>Pseudomonadota</taxon>
        <taxon>Alphaproteobacteria</taxon>
        <taxon>Geminicoccales</taxon>
        <taxon>Geminicoccaceae</taxon>
        <taxon>Tistrella</taxon>
    </lineage>
</organism>
<sequence>MADAAVFDLVIRGGRVVDPETGHDAVADVGITGDRIAAVGPALAAGRREIDAAGLVVAPGFIDLHAHGQSIPADRMQAFDGVTTALELEVGALPVAAWYDHQQAAGRVLNYGAAAAWLFARKAAMIGLDLNNGLPPIAMMGAGAGDMRWSVDAATPAQTEAIVDLTRRGLDEGALGIGIPHGYASGAGLKEMSRICALAAAYDRPTYTHIAYMSNIDPRSSVQAYVQLIGLAGATGAHMHICHLNSTSLRDIEEAAGLIRTAQAQGLPVTTEAYPYGTGSTVLSAGFFMESDFAERTGTGYGAIEVVSTGRRFADRDELAAARAEAPESLVLWHFLDTDDPHDTKLLDISVTFPGGAIASDAVPWSNPDGSLYDGEDWPLPADKSSHPRSSGTFTRFLAQWVREREVVPLVEAMAKCSLIPAQIVESCSSAFRRKGRLQPGCDADIVVFDLARVQDRATFEAMHLPAEGMVHVLVNGEAVISGGDLVTDARPGRPIRSDPR</sequence>